<dbReference type="Gene3D" id="3.40.50.1000">
    <property type="entry name" value="HAD superfamily/HAD-like"/>
    <property type="match status" value="1"/>
</dbReference>
<dbReference type="PANTHER" id="PTHR46986:SF1">
    <property type="entry name" value="ENDORIBONUCLEASE YBEY, CHLOROPLASTIC"/>
    <property type="match status" value="1"/>
</dbReference>
<accession>A0A7S0V7F7</accession>
<dbReference type="PANTHER" id="PTHR46986">
    <property type="entry name" value="ENDORIBONUCLEASE YBEY, CHLOROPLASTIC"/>
    <property type="match status" value="1"/>
</dbReference>
<dbReference type="Gene3D" id="3.30.1240.10">
    <property type="match status" value="1"/>
</dbReference>
<dbReference type="InterPro" id="IPR023214">
    <property type="entry name" value="HAD_sf"/>
</dbReference>
<sequence>MLVNQRLTAGKRGSVGCKSKAQPSIQIATSPNRLPTSKDKIKLVALDLDGTLLDKHSRIPKGSVRVIKEAIRRGVRVVAATGKARPAVMKVAALHDLGGEGELSWANGPGIYMHGLLVLGPSGQALAEHALSDDVVRSAFSFSAAEGVPLVAFLGDINGVLIDSSENHELHERYHEPLGQLFPSIDALLAAGTVRKMIFMTDSIRISNFVMPYWMKALSCHPFAQTTQAVNTMCEIVPRGVNKWTGAQVLLNSLGLRREELMACGDGLNDLEIVQNAGVGVAMGNAVTVLKSQANVVVAGHNDGGIVEAFEKFVLV</sequence>
<dbReference type="SUPFAM" id="SSF56784">
    <property type="entry name" value="HAD-like"/>
    <property type="match status" value="1"/>
</dbReference>
<reference evidence="2" key="1">
    <citation type="submission" date="2021-01" db="EMBL/GenBank/DDBJ databases">
        <authorList>
            <person name="Corre E."/>
            <person name="Pelletier E."/>
            <person name="Niang G."/>
            <person name="Scheremetjew M."/>
            <person name="Finn R."/>
            <person name="Kale V."/>
            <person name="Holt S."/>
            <person name="Cochrane G."/>
            <person name="Meng A."/>
            <person name="Brown T."/>
            <person name="Cohen L."/>
        </authorList>
    </citation>
    <scope>NUCLEOTIDE SEQUENCE</scope>
    <source>
        <strain evidence="2">SAG 63-3</strain>
    </source>
</reference>
<dbReference type="EMBL" id="HBFM01021622">
    <property type="protein sequence ID" value="CAD8779124.1"/>
    <property type="molecule type" value="Transcribed_RNA"/>
</dbReference>
<organism evidence="2">
    <name type="scientific">Polytomella parva</name>
    <dbReference type="NCBI Taxonomy" id="51329"/>
    <lineage>
        <taxon>Eukaryota</taxon>
        <taxon>Viridiplantae</taxon>
        <taxon>Chlorophyta</taxon>
        <taxon>core chlorophytes</taxon>
        <taxon>Chlorophyceae</taxon>
        <taxon>CS clade</taxon>
        <taxon>Chlamydomonadales</taxon>
        <taxon>Chlamydomonadaceae</taxon>
        <taxon>Polytomella</taxon>
    </lineage>
</organism>
<dbReference type="Pfam" id="PF08282">
    <property type="entry name" value="Hydrolase_3"/>
    <property type="match status" value="1"/>
</dbReference>
<dbReference type="PRINTS" id="PR00119">
    <property type="entry name" value="CATATPASE"/>
</dbReference>
<feature type="region of interest" description="Disordered" evidence="1">
    <location>
        <begin position="1"/>
        <end position="24"/>
    </location>
</feature>
<gene>
    <name evidence="2" type="ORF">PPAR00522_LOCUS14089</name>
</gene>
<protein>
    <submittedName>
        <fullName evidence="2">Uncharacterized protein</fullName>
    </submittedName>
</protein>
<dbReference type="AlphaFoldDB" id="A0A7S0V7F7"/>
<dbReference type="InterPro" id="IPR002036">
    <property type="entry name" value="YbeY"/>
</dbReference>
<dbReference type="InterPro" id="IPR036412">
    <property type="entry name" value="HAD-like_sf"/>
</dbReference>
<dbReference type="GO" id="GO:0004222">
    <property type="term" value="F:metalloendopeptidase activity"/>
    <property type="evidence" value="ECO:0007669"/>
    <property type="project" value="InterPro"/>
</dbReference>
<evidence type="ECO:0000256" key="1">
    <source>
        <dbReference type="SAM" id="MobiDB-lite"/>
    </source>
</evidence>
<name>A0A7S0V7F7_9CHLO</name>
<evidence type="ECO:0000313" key="2">
    <source>
        <dbReference type="EMBL" id="CAD8779124.1"/>
    </source>
</evidence>
<dbReference type="GO" id="GO:0006364">
    <property type="term" value="P:rRNA processing"/>
    <property type="evidence" value="ECO:0007669"/>
    <property type="project" value="InterPro"/>
</dbReference>
<proteinExistence type="predicted"/>